<dbReference type="OrthoDB" id="170224at2157"/>
<proteinExistence type="predicted"/>
<accession>A0A2I8VLL8</accession>
<keyword evidence="2" id="KW-1185">Reference proteome</keyword>
<sequence>MTRVCIVGSEDVNLRYELLSRETSRAALSTYDLDEPFTNSVAVDTVSLGAAVSLLNDLNWYLVRFADRSLVLDPSIDPDEWLSRDLAAKVRDGRLDPDETDEYAAVFGVVDGQLVEPMFASRVEGGLPEYDLRDVQRTVVVRLTAAEFDAG</sequence>
<dbReference type="EMBL" id="CP026309">
    <property type="protein sequence ID" value="AUV81979.1"/>
    <property type="molecule type" value="Genomic_DNA"/>
</dbReference>
<reference evidence="1 2" key="1">
    <citation type="submission" date="2018-01" db="EMBL/GenBank/DDBJ databases">
        <title>Complete genome sequence of Salinigranum rubrum GX10T, an extremely halophilic archaeon isolated from a marine solar saltern.</title>
        <authorList>
            <person name="Han S."/>
        </authorList>
    </citation>
    <scope>NUCLEOTIDE SEQUENCE [LARGE SCALE GENOMIC DNA]</scope>
    <source>
        <strain evidence="1 2">GX10</strain>
    </source>
</reference>
<dbReference type="RefSeq" id="WP_103425668.1">
    <property type="nucleotide sequence ID" value="NZ_CP026309.1"/>
</dbReference>
<evidence type="ECO:0000313" key="1">
    <source>
        <dbReference type="EMBL" id="AUV81979.1"/>
    </source>
</evidence>
<dbReference type="KEGG" id="srub:C2R22_10235"/>
<gene>
    <name evidence="1" type="ORF">C2R22_10235</name>
</gene>
<evidence type="ECO:0000313" key="2">
    <source>
        <dbReference type="Proteomes" id="UP000236584"/>
    </source>
</evidence>
<protein>
    <submittedName>
        <fullName evidence="1">Uncharacterized protein</fullName>
    </submittedName>
</protein>
<dbReference type="InterPro" id="IPR043827">
    <property type="entry name" value="DUF5804"/>
</dbReference>
<dbReference type="Pfam" id="PF19120">
    <property type="entry name" value="DUF5804"/>
    <property type="match status" value="1"/>
</dbReference>
<dbReference type="GeneID" id="35592472"/>
<dbReference type="AlphaFoldDB" id="A0A2I8VLL8"/>
<organism evidence="1 2">
    <name type="scientific">Salinigranum rubrum</name>
    <dbReference type="NCBI Taxonomy" id="755307"/>
    <lineage>
        <taxon>Archaea</taxon>
        <taxon>Methanobacteriati</taxon>
        <taxon>Methanobacteriota</taxon>
        <taxon>Stenosarchaea group</taxon>
        <taxon>Halobacteria</taxon>
        <taxon>Halobacteriales</taxon>
        <taxon>Haloferacaceae</taxon>
        <taxon>Salinigranum</taxon>
    </lineage>
</organism>
<name>A0A2I8VLL8_9EURY</name>
<dbReference type="Proteomes" id="UP000236584">
    <property type="component" value="Chromosome"/>
</dbReference>